<reference evidence="1" key="1">
    <citation type="journal article" date="2014" name="Front. Microbiol.">
        <title>High frequency of phylogenetically diverse reductive dehalogenase-homologous genes in deep subseafloor sedimentary metagenomes.</title>
        <authorList>
            <person name="Kawai M."/>
            <person name="Futagami T."/>
            <person name="Toyoda A."/>
            <person name="Takaki Y."/>
            <person name="Nishi S."/>
            <person name="Hori S."/>
            <person name="Arai W."/>
            <person name="Tsubouchi T."/>
            <person name="Morono Y."/>
            <person name="Uchiyama I."/>
            <person name="Ito T."/>
            <person name="Fujiyama A."/>
            <person name="Inagaki F."/>
            <person name="Takami H."/>
        </authorList>
    </citation>
    <scope>NUCLEOTIDE SEQUENCE</scope>
    <source>
        <strain evidence="1">Expedition CK06-06</strain>
    </source>
</reference>
<accession>X0XQ92</accession>
<organism evidence="1">
    <name type="scientific">marine sediment metagenome</name>
    <dbReference type="NCBI Taxonomy" id="412755"/>
    <lineage>
        <taxon>unclassified sequences</taxon>
        <taxon>metagenomes</taxon>
        <taxon>ecological metagenomes</taxon>
    </lineage>
</organism>
<dbReference type="EMBL" id="BARS01052759">
    <property type="protein sequence ID" value="GAG45425.1"/>
    <property type="molecule type" value="Genomic_DNA"/>
</dbReference>
<name>X0XQ92_9ZZZZ</name>
<feature type="non-terminal residue" evidence="1">
    <location>
        <position position="1"/>
    </location>
</feature>
<evidence type="ECO:0000313" key="1">
    <source>
        <dbReference type="EMBL" id="GAG45425.1"/>
    </source>
</evidence>
<protein>
    <submittedName>
        <fullName evidence="1">Uncharacterized protein</fullName>
    </submittedName>
</protein>
<proteinExistence type="predicted"/>
<gene>
    <name evidence="1" type="ORF">S01H1_78392</name>
</gene>
<sequence length="52" mass="6126">SNIDSYRRELEIAFCPGSYNPINWSKGNMGSKKVIEIWWVRIGYFLKIGLKF</sequence>
<dbReference type="AlphaFoldDB" id="X0XQ92"/>
<comment type="caution">
    <text evidence="1">The sequence shown here is derived from an EMBL/GenBank/DDBJ whole genome shotgun (WGS) entry which is preliminary data.</text>
</comment>